<dbReference type="Proteomes" id="UP001239994">
    <property type="component" value="Unassembled WGS sequence"/>
</dbReference>
<dbReference type="InterPro" id="IPR009003">
    <property type="entry name" value="Peptidase_S1_PA"/>
</dbReference>
<evidence type="ECO:0000256" key="1">
    <source>
        <dbReference type="ARBA" id="ARBA00023157"/>
    </source>
</evidence>
<evidence type="ECO:0000256" key="2">
    <source>
        <dbReference type="RuleBase" id="RU363034"/>
    </source>
</evidence>
<name>A0AAD9A141_9TELE</name>
<keyword evidence="2" id="KW-0378">Hydrolase</keyword>
<keyword evidence="2" id="KW-0720">Serine protease</keyword>
<dbReference type="AlphaFoldDB" id="A0AAD9A141"/>
<dbReference type="InterPro" id="IPR033116">
    <property type="entry name" value="TRYPSIN_SER"/>
</dbReference>
<dbReference type="GO" id="GO:0005615">
    <property type="term" value="C:extracellular space"/>
    <property type="evidence" value="ECO:0007669"/>
    <property type="project" value="TreeGrafter"/>
</dbReference>
<dbReference type="PROSITE" id="PS00134">
    <property type="entry name" value="TRYPSIN_HIS"/>
    <property type="match status" value="2"/>
</dbReference>
<dbReference type="SMART" id="SM00020">
    <property type="entry name" value="Tryp_SPc"/>
    <property type="match status" value="2"/>
</dbReference>
<feature type="domain" description="Peptidase S1" evidence="3">
    <location>
        <begin position="29"/>
        <end position="263"/>
    </location>
</feature>
<dbReference type="Gene3D" id="2.40.10.10">
    <property type="entry name" value="Trypsin-like serine proteases"/>
    <property type="match status" value="4"/>
</dbReference>
<feature type="domain" description="Peptidase S1" evidence="3">
    <location>
        <begin position="293"/>
        <end position="536"/>
    </location>
</feature>
<accession>A0AAD9A141</accession>
<dbReference type="InterPro" id="IPR050850">
    <property type="entry name" value="Peptidase_S1_Elastase_sf"/>
</dbReference>
<protein>
    <recommendedName>
        <fullName evidence="3">Peptidase S1 domain-containing protein</fullName>
    </recommendedName>
</protein>
<reference evidence="4" key="1">
    <citation type="submission" date="2023-03" db="EMBL/GenBank/DDBJ databases">
        <title>Electrophorus voltai genome.</title>
        <authorList>
            <person name="Bian C."/>
        </authorList>
    </citation>
    <scope>NUCLEOTIDE SEQUENCE</scope>
    <source>
        <strain evidence="4">CB-2022</strain>
        <tissue evidence="4">Muscle</tissue>
    </source>
</reference>
<dbReference type="EMBL" id="JAROKS010000001">
    <property type="protein sequence ID" value="KAK1806870.1"/>
    <property type="molecule type" value="Genomic_DNA"/>
</dbReference>
<dbReference type="InterPro" id="IPR018114">
    <property type="entry name" value="TRYPSIN_HIS"/>
</dbReference>
<keyword evidence="1" id="KW-1015">Disulfide bond</keyword>
<dbReference type="Pfam" id="PF00089">
    <property type="entry name" value="Trypsin"/>
    <property type="match status" value="2"/>
</dbReference>
<dbReference type="CDD" id="cd00190">
    <property type="entry name" value="Tryp_SPc"/>
    <property type="match status" value="2"/>
</dbReference>
<dbReference type="SUPFAM" id="SSF50494">
    <property type="entry name" value="Trypsin-like serine proteases"/>
    <property type="match status" value="2"/>
</dbReference>
<dbReference type="PROSITE" id="PS00135">
    <property type="entry name" value="TRYPSIN_SER"/>
    <property type="match status" value="2"/>
</dbReference>
<keyword evidence="5" id="KW-1185">Reference proteome</keyword>
<evidence type="ECO:0000313" key="4">
    <source>
        <dbReference type="EMBL" id="KAK1806870.1"/>
    </source>
</evidence>
<dbReference type="InterPro" id="IPR043504">
    <property type="entry name" value="Peptidase_S1_PA_chymotrypsin"/>
</dbReference>
<organism evidence="4 5">
    <name type="scientific">Electrophorus voltai</name>
    <dbReference type="NCBI Taxonomy" id="2609070"/>
    <lineage>
        <taxon>Eukaryota</taxon>
        <taxon>Metazoa</taxon>
        <taxon>Chordata</taxon>
        <taxon>Craniata</taxon>
        <taxon>Vertebrata</taxon>
        <taxon>Euteleostomi</taxon>
        <taxon>Actinopterygii</taxon>
        <taxon>Neopterygii</taxon>
        <taxon>Teleostei</taxon>
        <taxon>Ostariophysi</taxon>
        <taxon>Gymnotiformes</taxon>
        <taxon>Gymnotoidei</taxon>
        <taxon>Gymnotidae</taxon>
        <taxon>Electrophorus</taxon>
    </lineage>
</organism>
<dbReference type="PROSITE" id="PS50240">
    <property type="entry name" value="TRYPSIN_DOM"/>
    <property type="match status" value="2"/>
</dbReference>
<comment type="caution">
    <text evidence="4">The sequence shown here is derived from an EMBL/GenBank/DDBJ whole genome shotgun (WGS) entry which is preliminary data.</text>
</comment>
<dbReference type="FunFam" id="2.40.10.10:FF:000004">
    <property type="entry name" value="Tryptase gamma 1"/>
    <property type="match status" value="2"/>
</dbReference>
<feature type="non-terminal residue" evidence="4">
    <location>
        <position position="1"/>
    </location>
</feature>
<gene>
    <name evidence="4" type="ORF">P4O66_005360</name>
</gene>
<evidence type="ECO:0000313" key="5">
    <source>
        <dbReference type="Proteomes" id="UP001239994"/>
    </source>
</evidence>
<dbReference type="FunFam" id="2.40.10.10:FF:000280">
    <property type="match status" value="2"/>
</dbReference>
<dbReference type="InterPro" id="IPR001314">
    <property type="entry name" value="Peptidase_S1A"/>
</dbReference>
<keyword evidence="2" id="KW-0645">Protease</keyword>
<dbReference type="GO" id="GO:0006508">
    <property type="term" value="P:proteolysis"/>
    <property type="evidence" value="ECO:0007669"/>
    <property type="project" value="UniProtKB-KW"/>
</dbReference>
<proteinExistence type="predicted"/>
<dbReference type="PRINTS" id="PR00722">
    <property type="entry name" value="CHYMOTRYPSIN"/>
</dbReference>
<evidence type="ECO:0000259" key="3">
    <source>
        <dbReference type="PROSITE" id="PS50240"/>
    </source>
</evidence>
<dbReference type="GO" id="GO:0004252">
    <property type="term" value="F:serine-type endopeptidase activity"/>
    <property type="evidence" value="ECO:0007669"/>
    <property type="project" value="InterPro"/>
</dbReference>
<dbReference type="InterPro" id="IPR001254">
    <property type="entry name" value="Trypsin_dom"/>
</dbReference>
<dbReference type="PANTHER" id="PTHR24257:SF31">
    <property type="entry name" value="ELASTASE 3 LIKE ISOFORM X1"/>
    <property type="match status" value="1"/>
</dbReference>
<dbReference type="PANTHER" id="PTHR24257">
    <property type="entry name" value="CHYMOTRYPSIN-LIKE ELASTASE FAMILY MEMBER"/>
    <property type="match status" value="1"/>
</dbReference>
<sequence>CGDVSRFPAVCPSALGCGVPPIEPLPTRVVNGVDARPHSWPWQISLQYLRDTEWRHTCGGSLIATNWVMTAAHCINNKQTYRVYVGKYNLVEEEAGSLAVAPEKLIVHEKFNPIFAAFGNDVALIKLSEHVTLSDTVQLGCLPPAGTILPNNYPCYITGWGRISTGGPIADKLQQALMPVVDHDTCTQPDWWGPILRPTLLCAGGDGVVGGCNGDSGGPLNCKNAEGVWEVHGITSFVSGLGCNYVKKPTVFTRVSAFNDWIDGCGDVSRFPAVCPSALGCGVPPIEPLPTRVVNGVDARPHSWPWQISLQYLRDTEWRHTCGGSLIATNWVMTAAHCIEYVTLLQTRTYRVYVGKYNLVEEEAGSLAVAPEKLIVHEKWNPIFVAFGNDVALIKLSEHVTLSDTVQLGCLPLAGTILPNNYPCYITGWGRISTGGPIADRLQQALMPVVDHDTCTKFDWWGPTLRPTMVCAGGDGVVGGCNGDSGGPLNCKNAEGVWEVHGIASFVSGLGCNYVKKPTVFTRVSAFNDWIDGVTRPHRRIIQHHYSKNIGALMIYI</sequence>